<dbReference type="EMBL" id="AGEK01000016">
    <property type="protein sequence ID" value="EHO73092.1"/>
    <property type="molecule type" value="Genomic_DNA"/>
</dbReference>
<keyword evidence="2" id="KW-1185">Reference proteome</keyword>
<dbReference type="STRING" id="999422.HMPREF9944_00685"/>
<dbReference type="Proteomes" id="UP000003167">
    <property type="component" value="Unassembled WGS sequence"/>
</dbReference>
<evidence type="ECO:0008006" key="3">
    <source>
        <dbReference type="Google" id="ProtNLM"/>
    </source>
</evidence>
<evidence type="ECO:0000313" key="1">
    <source>
        <dbReference type="EMBL" id="EHO73092.1"/>
    </source>
</evidence>
<sequence>MKKLGNELSLILLMTDGTDYTAQDLCKHLNCTRRNLYYYLQFLRDYGFKVLRNGNCYRLDPNSPFFQRIASSVNFTATEAALLFQLADGADAKNPTVASIKRKLACAYDLRCFTDSRYRKKQLRNLDDLTTAINNRRVVCLHRYSSPHSHSFSDRVVEPFLFLNDHQDVRCYEFASGMNKTFKLARIGKVEIYDAPWIHADLHKRVFTDMFGFSGEQSYRVRLRMGQLSYNLMLEEYPISSGFFTPEDEHHWLFEADMMSYLGIGRFILGLYDDIEVLGDEGLRRYVEGKKGASPNPSKGGESEIAG</sequence>
<reference evidence="1 2" key="1">
    <citation type="submission" date="2011-12" db="EMBL/GenBank/DDBJ databases">
        <title>The Genome Sequence of Prevotella maculosa OT 289.</title>
        <authorList>
            <consortium name="The Broad Institute Genome Sequencing Platform"/>
            <person name="Earl A."/>
            <person name="Ward D."/>
            <person name="Feldgarden M."/>
            <person name="Gevers D."/>
            <person name="Izard J."/>
            <person name="Blanton J.M."/>
            <person name="Mathney J."/>
            <person name="Tanner A.C."/>
            <person name="Dewhirst F.E."/>
            <person name="Young S.K."/>
            <person name="Zeng Q."/>
            <person name="Gargeya S."/>
            <person name="Fitzgerald M."/>
            <person name="Haas B."/>
            <person name="Abouelleil A."/>
            <person name="Alvarado L."/>
            <person name="Arachchi H.M."/>
            <person name="Berlin A."/>
            <person name="Chapman S.B."/>
            <person name="Gearin G."/>
            <person name="Goldberg J."/>
            <person name="Griggs A."/>
            <person name="Gujja S."/>
            <person name="Hansen M."/>
            <person name="Heiman D."/>
            <person name="Howarth C."/>
            <person name="Larimer J."/>
            <person name="Lui A."/>
            <person name="MacDonald P.J.P."/>
            <person name="McCowen C."/>
            <person name="Montmayeur A."/>
            <person name="Murphy C."/>
            <person name="Neiman D."/>
            <person name="Pearson M."/>
            <person name="Priest M."/>
            <person name="Roberts A."/>
            <person name="Saif S."/>
            <person name="Shea T."/>
            <person name="Sisk P."/>
            <person name="Stolte C."/>
            <person name="Sykes S."/>
            <person name="Wortman J."/>
            <person name="Nusbaum C."/>
            <person name="Birren B."/>
        </authorList>
    </citation>
    <scope>NUCLEOTIDE SEQUENCE [LARGE SCALE GENOMIC DNA]</scope>
    <source>
        <strain evidence="1 2">OT 289</strain>
    </source>
</reference>
<name>H1HKJ1_9BACT</name>
<gene>
    <name evidence="1" type="ORF">HMPREF9944_00685</name>
</gene>
<evidence type="ECO:0000313" key="2">
    <source>
        <dbReference type="Proteomes" id="UP000003167"/>
    </source>
</evidence>
<accession>H1HKJ1</accession>
<protein>
    <recommendedName>
        <fullName evidence="3">WYL domain-containing protein</fullName>
    </recommendedName>
</protein>
<dbReference type="HOGENOM" id="CLU_933096_0_0_10"/>
<organism evidence="1 2">
    <name type="scientific">Segatella maculosa OT 289</name>
    <dbReference type="NCBI Taxonomy" id="999422"/>
    <lineage>
        <taxon>Bacteria</taxon>
        <taxon>Pseudomonadati</taxon>
        <taxon>Bacteroidota</taxon>
        <taxon>Bacteroidia</taxon>
        <taxon>Bacteroidales</taxon>
        <taxon>Prevotellaceae</taxon>
        <taxon>Segatella</taxon>
    </lineage>
</organism>
<dbReference type="AlphaFoldDB" id="H1HKJ1"/>
<dbReference type="PROSITE" id="PS52050">
    <property type="entry name" value="WYL"/>
    <property type="match status" value="1"/>
</dbReference>
<dbReference type="PATRIC" id="fig|999422.3.peg.700"/>
<comment type="caution">
    <text evidence="1">The sequence shown here is derived from an EMBL/GenBank/DDBJ whole genome shotgun (WGS) entry which is preliminary data.</text>
</comment>
<dbReference type="RefSeq" id="WP_008564429.1">
    <property type="nucleotide sequence ID" value="NZ_JH594501.1"/>
</dbReference>
<proteinExistence type="predicted"/>
<dbReference type="OrthoDB" id="1315521at2"/>